<feature type="domain" description="N-acetyltransferase" evidence="1">
    <location>
        <begin position="295"/>
        <end position="440"/>
    </location>
</feature>
<gene>
    <name evidence="2" type="ORF">SAMN02746065_11485</name>
</gene>
<dbReference type="PROSITE" id="PS51186">
    <property type="entry name" value="GNAT"/>
    <property type="match status" value="1"/>
</dbReference>
<dbReference type="InterPro" id="IPR016181">
    <property type="entry name" value="Acyl_CoA_acyltransferase"/>
</dbReference>
<name>A0A1W2CYX5_9BACT</name>
<dbReference type="InterPro" id="IPR000182">
    <property type="entry name" value="GNAT_dom"/>
</dbReference>
<dbReference type="Pfam" id="PF00583">
    <property type="entry name" value="Acetyltransf_1"/>
    <property type="match status" value="1"/>
</dbReference>
<dbReference type="OrthoDB" id="5420107at2"/>
<keyword evidence="3" id="KW-1185">Reference proteome</keyword>
<sequence length="457" mass="52614">MKHIKKNILLIHSKQPPEIDPPLDKFQPIFPPATTQMSLISHDVAMDHHLPDCPPENSRKKIPEPSPTPYCTKKEDFHPDIDSFINNIIQSIDATRADALFFEMPFESDDFLFRVLEAIHRKKNITMGITRVIRDGKPPFELAENFFTISTLCMIQWQIPHPEKKLETKALWQLSKKGIWNHFILGFNENISKTPPFFSFVLSNPNIAHSHEMAVISRATKKNDDFNARPRLDMEIPYSDVEQLPGIPLWQALNDPTRLLGYLTCYSRKELFPMRVDTACGTIFSLGKDITFYFEKPENLPPKYLDEICKMVEAGGSVATKWVRYNLERAFLIAYAMENGVIVGNSSLKRPRKPFIERINKISNMDFTHFLERGYTSVRPEYRALGVGAKLLEGLTARAEDHKIFSIISEDNTATQKIAIRNKTRKVVTYYSEQMGKPAGIWMPEQMINSNMEKLHK</sequence>
<dbReference type="STRING" id="1121400.SAMN02746065_11485"/>
<dbReference type="SUPFAM" id="SSF55729">
    <property type="entry name" value="Acyl-CoA N-acyltransferases (Nat)"/>
    <property type="match status" value="1"/>
</dbReference>
<dbReference type="GO" id="GO:0016747">
    <property type="term" value="F:acyltransferase activity, transferring groups other than amino-acyl groups"/>
    <property type="evidence" value="ECO:0007669"/>
    <property type="project" value="InterPro"/>
</dbReference>
<evidence type="ECO:0000259" key="1">
    <source>
        <dbReference type="PROSITE" id="PS51186"/>
    </source>
</evidence>
<dbReference type="Proteomes" id="UP000192418">
    <property type="component" value="Unassembled WGS sequence"/>
</dbReference>
<reference evidence="2 3" key="1">
    <citation type="submission" date="2017-04" db="EMBL/GenBank/DDBJ databases">
        <authorList>
            <person name="Afonso C.L."/>
            <person name="Miller P.J."/>
            <person name="Scott M.A."/>
            <person name="Spackman E."/>
            <person name="Goraichik I."/>
            <person name="Dimitrov K.M."/>
            <person name="Suarez D.L."/>
            <person name="Swayne D.E."/>
        </authorList>
    </citation>
    <scope>NUCLEOTIDE SEQUENCE [LARGE SCALE GENOMIC DNA]</scope>
    <source>
        <strain evidence="2 3">DSM 3385</strain>
    </source>
</reference>
<evidence type="ECO:0000313" key="2">
    <source>
        <dbReference type="EMBL" id="SMC90393.1"/>
    </source>
</evidence>
<dbReference type="Gene3D" id="3.40.630.30">
    <property type="match status" value="1"/>
</dbReference>
<protein>
    <recommendedName>
        <fullName evidence="1">N-acetyltransferase domain-containing protein</fullName>
    </recommendedName>
</protein>
<organism evidence="2 3">
    <name type="scientific">Desulfocicer vacuolatum DSM 3385</name>
    <dbReference type="NCBI Taxonomy" id="1121400"/>
    <lineage>
        <taxon>Bacteria</taxon>
        <taxon>Pseudomonadati</taxon>
        <taxon>Thermodesulfobacteriota</taxon>
        <taxon>Desulfobacteria</taxon>
        <taxon>Desulfobacterales</taxon>
        <taxon>Desulfobacteraceae</taxon>
        <taxon>Desulfocicer</taxon>
    </lineage>
</organism>
<accession>A0A1W2CYX5</accession>
<dbReference type="RefSeq" id="WP_084069950.1">
    <property type="nucleotide sequence ID" value="NZ_FWXY01000014.1"/>
</dbReference>
<dbReference type="AlphaFoldDB" id="A0A1W2CYX5"/>
<proteinExistence type="predicted"/>
<evidence type="ECO:0000313" key="3">
    <source>
        <dbReference type="Proteomes" id="UP000192418"/>
    </source>
</evidence>
<dbReference type="EMBL" id="FWXY01000014">
    <property type="protein sequence ID" value="SMC90393.1"/>
    <property type="molecule type" value="Genomic_DNA"/>
</dbReference>